<proteinExistence type="inferred from homology"/>
<evidence type="ECO:0000313" key="15">
    <source>
        <dbReference type="Proteomes" id="UP000507470"/>
    </source>
</evidence>
<dbReference type="InterPro" id="IPR026103">
    <property type="entry name" value="HARBI1_animal"/>
</dbReference>
<sequence length="216" mass="24757">MHTDKAYCKPRRFYDIANVIDAVDCIHVRIKCPAVDEHLYVDRTNYPSLNVMGVCDSNLKFFNIVAKWPCNTHDSFALRNSKLCVMFEDGDISDGRLLGENGYTLQPWLHTPVLNQKARQKHRYNSSNMRTRCDVERSFGSFKSRFRCIDTTTGTLLYSPVRSCDIAIAVVVLYNICIDNRIPFPPGNDYPRDHGNIEGHQYFGNQLQNRGAVMPT</sequence>
<dbReference type="Pfam" id="PF13359">
    <property type="entry name" value="DDE_Tnp_4"/>
    <property type="match status" value="1"/>
</dbReference>
<dbReference type="AlphaFoldDB" id="A0A6J8A7D9"/>
<dbReference type="OrthoDB" id="6137767at2759"/>
<feature type="domain" description="DDE Tnp4" evidence="13">
    <location>
        <begin position="23"/>
        <end position="175"/>
    </location>
</feature>
<dbReference type="PANTHER" id="PTHR22930">
    <property type="match status" value="1"/>
</dbReference>
<dbReference type="Proteomes" id="UP000507470">
    <property type="component" value="Unassembled WGS sequence"/>
</dbReference>
<dbReference type="PRINTS" id="PR02086">
    <property type="entry name" value="PUTNUCHARBI1"/>
</dbReference>
<accession>A0A6J8A7D9</accession>
<dbReference type="GO" id="GO:0004518">
    <property type="term" value="F:nuclease activity"/>
    <property type="evidence" value="ECO:0007669"/>
    <property type="project" value="UniProtKB-KW"/>
</dbReference>
<dbReference type="InterPro" id="IPR045249">
    <property type="entry name" value="HARBI1-like"/>
</dbReference>
<evidence type="ECO:0000256" key="8">
    <source>
        <dbReference type="ARBA" id="ARBA00022723"/>
    </source>
</evidence>
<comment type="cofactor">
    <cofactor evidence="1">
        <name>a divalent metal cation</name>
        <dbReference type="ChEBI" id="CHEBI:60240"/>
    </cofactor>
</comment>
<protein>
    <recommendedName>
        <fullName evidence="5">Putative nuclease HARBI1</fullName>
    </recommendedName>
    <alternativeName>
        <fullName evidence="11">Harbinger transposase-derived nuclease</fullName>
    </alternativeName>
</protein>
<evidence type="ECO:0000256" key="6">
    <source>
        <dbReference type="ARBA" id="ARBA00022490"/>
    </source>
</evidence>
<comment type="function">
    <text evidence="12">Transposase-derived protein that may have nuclease activity. Does not have transposase activity.</text>
</comment>
<keyword evidence="6" id="KW-0963">Cytoplasm</keyword>
<evidence type="ECO:0000256" key="10">
    <source>
        <dbReference type="ARBA" id="ARBA00023242"/>
    </source>
</evidence>
<dbReference type="PANTHER" id="PTHR22930:SF227">
    <property type="entry name" value="DDE TNP4 DOMAIN-CONTAINING PROTEIN"/>
    <property type="match status" value="1"/>
</dbReference>
<keyword evidence="15" id="KW-1185">Reference proteome</keyword>
<evidence type="ECO:0000256" key="12">
    <source>
        <dbReference type="ARBA" id="ARBA00045850"/>
    </source>
</evidence>
<evidence type="ECO:0000256" key="7">
    <source>
        <dbReference type="ARBA" id="ARBA00022722"/>
    </source>
</evidence>
<dbReference type="EMBL" id="CACVKT020000743">
    <property type="protein sequence ID" value="CAC5362442.1"/>
    <property type="molecule type" value="Genomic_DNA"/>
</dbReference>
<keyword evidence="7" id="KW-0540">Nuclease</keyword>
<evidence type="ECO:0000256" key="11">
    <source>
        <dbReference type="ARBA" id="ARBA00030126"/>
    </source>
</evidence>
<evidence type="ECO:0000313" key="14">
    <source>
        <dbReference type="EMBL" id="CAC5362442.1"/>
    </source>
</evidence>
<dbReference type="GO" id="GO:0005634">
    <property type="term" value="C:nucleus"/>
    <property type="evidence" value="ECO:0007669"/>
    <property type="project" value="UniProtKB-SubCell"/>
</dbReference>
<organism evidence="14 15">
    <name type="scientific">Mytilus coruscus</name>
    <name type="common">Sea mussel</name>
    <dbReference type="NCBI Taxonomy" id="42192"/>
    <lineage>
        <taxon>Eukaryota</taxon>
        <taxon>Metazoa</taxon>
        <taxon>Spiralia</taxon>
        <taxon>Lophotrochozoa</taxon>
        <taxon>Mollusca</taxon>
        <taxon>Bivalvia</taxon>
        <taxon>Autobranchia</taxon>
        <taxon>Pteriomorphia</taxon>
        <taxon>Mytilida</taxon>
        <taxon>Mytiloidea</taxon>
        <taxon>Mytilidae</taxon>
        <taxon>Mytilinae</taxon>
        <taxon>Mytilus</taxon>
    </lineage>
</organism>
<keyword evidence="9 14" id="KW-0378">Hydrolase</keyword>
<comment type="subcellular location">
    <subcellularLocation>
        <location evidence="3">Cytoplasm</location>
    </subcellularLocation>
    <subcellularLocation>
        <location evidence="2">Nucleus</location>
    </subcellularLocation>
</comment>
<evidence type="ECO:0000256" key="4">
    <source>
        <dbReference type="ARBA" id="ARBA00006958"/>
    </source>
</evidence>
<comment type="similarity">
    <text evidence="4">Belongs to the HARBI1 family.</text>
</comment>
<evidence type="ECO:0000256" key="2">
    <source>
        <dbReference type="ARBA" id="ARBA00004123"/>
    </source>
</evidence>
<dbReference type="GO" id="GO:0005737">
    <property type="term" value="C:cytoplasm"/>
    <property type="evidence" value="ECO:0007669"/>
    <property type="project" value="UniProtKB-SubCell"/>
</dbReference>
<evidence type="ECO:0000259" key="13">
    <source>
        <dbReference type="Pfam" id="PF13359"/>
    </source>
</evidence>
<dbReference type="InterPro" id="IPR027806">
    <property type="entry name" value="HARBI1_dom"/>
</dbReference>
<dbReference type="GO" id="GO:0016787">
    <property type="term" value="F:hydrolase activity"/>
    <property type="evidence" value="ECO:0007669"/>
    <property type="project" value="UniProtKB-KW"/>
</dbReference>
<gene>
    <name evidence="14" type="ORF">MCOR_4204</name>
</gene>
<evidence type="ECO:0000256" key="9">
    <source>
        <dbReference type="ARBA" id="ARBA00022801"/>
    </source>
</evidence>
<evidence type="ECO:0000256" key="5">
    <source>
        <dbReference type="ARBA" id="ARBA00015519"/>
    </source>
</evidence>
<keyword evidence="8" id="KW-0479">Metal-binding</keyword>
<evidence type="ECO:0000256" key="1">
    <source>
        <dbReference type="ARBA" id="ARBA00001968"/>
    </source>
</evidence>
<name>A0A6J8A7D9_MYTCO</name>
<dbReference type="GO" id="GO:0046872">
    <property type="term" value="F:metal ion binding"/>
    <property type="evidence" value="ECO:0007669"/>
    <property type="project" value="UniProtKB-KW"/>
</dbReference>
<reference evidence="14 15" key="1">
    <citation type="submission" date="2020-06" db="EMBL/GenBank/DDBJ databases">
        <authorList>
            <person name="Li R."/>
            <person name="Bekaert M."/>
        </authorList>
    </citation>
    <scope>NUCLEOTIDE SEQUENCE [LARGE SCALE GENOMIC DNA]</scope>
    <source>
        <strain evidence="15">wild</strain>
    </source>
</reference>
<evidence type="ECO:0000256" key="3">
    <source>
        <dbReference type="ARBA" id="ARBA00004496"/>
    </source>
</evidence>
<keyword evidence="10" id="KW-0539">Nucleus</keyword>